<feature type="domain" description="ABC-type transport auxiliary lipoprotein component" evidence="1">
    <location>
        <begin position="32"/>
        <end position="190"/>
    </location>
</feature>
<name>A0ABP7E8Q5_9GAMM</name>
<dbReference type="PROSITE" id="PS51257">
    <property type="entry name" value="PROKAR_LIPOPROTEIN"/>
    <property type="match status" value="1"/>
</dbReference>
<comment type="caution">
    <text evidence="2">The sequence shown here is derived from an EMBL/GenBank/DDBJ whole genome shotgun (WGS) entry which is preliminary data.</text>
</comment>
<accession>A0ABP7E8Q5</accession>
<proteinExistence type="predicted"/>
<evidence type="ECO:0000313" key="2">
    <source>
        <dbReference type="EMBL" id="GAA3715825.1"/>
    </source>
</evidence>
<sequence>MMTIRRWSFLLPVMLLLSGCSLLPASPPVTFYRLPPPVPVASPAEKGDLTLRITRPEASGLLAGNRILVVPQGNQIGAYQGVRWVSPVPVLWRDQLIEAFQQDGRLRHVGSDGDNLPADMELGGVLRAFQSEYRQGRPVVVMRFDARLLDSKRRTLLASRRFEASVIAQDAEVSAVVAAFGVAHERLARELLDWLLVTGRR</sequence>
<dbReference type="SUPFAM" id="SSF159594">
    <property type="entry name" value="XCC0632-like"/>
    <property type="match status" value="1"/>
</dbReference>
<evidence type="ECO:0000313" key="3">
    <source>
        <dbReference type="Proteomes" id="UP001501479"/>
    </source>
</evidence>
<dbReference type="Gene3D" id="3.40.50.10610">
    <property type="entry name" value="ABC-type transport auxiliary lipoprotein component"/>
    <property type="match status" value="1"/>
</dbReference>
<keyword evidence="2" id="KW-0449">Lipoprotein</keyword>
<dbReference type="Proteomes" id="UP001501479">
    <property type="component" value="Unassembled WGS sequence"/>
</dbReference>
<dbReference type="Pfam" id="PF03886">
    <property type="entry name" value="ABC_trans_aux"/>
    <property type="match status" value="1"/>
</dbReference>
<organism evidence="2 3">
    <name type="scientific">Oceanisphaera sediminis</name>
    <dbReference type="NCBI Taxonomy" id="981381"/>
    <lineage>
        <taxon>Bacteria</taxon>
        <taxon>Pseudomonadati</taxon>
        <taxon>Pseudomonadota</taxon>
        <taxon>Gammaproteobacteria</taxon>
        <taxon>Aeromonadales</taxon>
        <taxon>Aeromonadaceae</taxon>
        <taxon>Oceanisphaera</taxon>
    </lineage>
</organism>
<evidence type="ECO:0000259" key="1">
    <source>
        <dbReference type="Pfam" id="PF03886"/>
    </source>
</evidence>
<protein>
    <submittedName>
        <fullName evidence="2">ABC-type transport auxiliary lipoprotein family protein</fullName>
    </submittedName>
</protein>
<gene>
    <name evidence="2" type="ORF">GCM10022421_24320</name>
</gene>
<keyword evidence="3" id="KW-1185">Reference proteome</keyword>
<dbReference type="RefSeq" id="WP_344965096.1">
    <property type="nucleotide sequence ID" value="NZ_BAABDS010000038.1"/>
</dbReference>
<dbReference type="InterPro" id="IPR005586">
    <property type="entry name" value="ABC_trans_aux"/>
</dbReference>
<reference evidence="3" key="1">
    <citation type="journal article" date="2019" name="Int. J. Syst. Evol. Microbiol.">
        <title>The Global Catalogue of Microorganisms (GCM) 10K type strain sequencing project: providing services to taxonomists for standard genome sequencing and annotation.</title>
        <authorList>
            <consortium name="The Broad Institute Genomics Platform"/>
            <consortium name="The Broad Institute Genome Sequencing Center for Infectious Disease"/>
            <person name="Wu L."/>
            <person name="Ma J."/>
        </authorList>
    </citation>
    <scope>NUCLEOTIDE SEQUENCE [LARGE SCALE GENOMIC DNA]</scope>
    <source>
        <strain evidence="3">JCM 17329</strain>
    </source>
</reference>
<dbReference type="EMBL" id="BAABDS010000038">
    <property type="protein sequence ID" value="GAA3715825.1"/>
    <property type="molecule type" value="Genomic_DNA"/>
</dbReference>